<comment type="caution">
    <text evidence="2">The sequence shown here is derived from an EMBL/GenBank/DDBJ whole genome shotgun (WGS) entry which is preliminary data.</text>
</comment>
<dbReference type="AlphaFoldDB" id="A0AAJ0FL35"/>
<protein>
    <submittedName>
        <fullName evidence="2">Uncharacterized protein</fullName>
    </submittedName>
</protein>
<keyword evidence="3" id="KW-1185">Reference proteome</keyword>
<feature type="compositionally biased region" description="Basic and acidic residues" evidence="1">
    <location>
        <begin position="48"/>
        <end position="71"/>
    </location>
</feature>
<feature type="compositionally biased region" description="Basic and acidic residues" evidence="1">
    <location>
        <begin position="11"/>
        <end position="29"/>
    </location>
</feature>
<reference evidence="2" key="1">
    <citation type="submission" date="2023-06" db="EMBL/GenBank/DDBJ databases">
        <title>Genome-scale phylogeny and comparative genomics of the fungal order Sordariales.</title>
        <authorList>
            <consortium name="Lawrence Berkeley National Laboratory"/>
            <person name="Hensen N."/>
            <person name="Bonometti L."/>
            <person name="Westerberg I."/>
            <person name="Brannstrom I.O."/>
            <person name="Guillou S."/>
            <person name="Cros-Aarteil S."/>
            <person name="Calhoun S."/>
            <person name="Haridas S."/>
            <person name="Kuo A."/>
            <person name="Mondo S."/>
            <person name="Pangilinan J."/>
            <person name="Riley R."/>
            <person name="Labutti K."/>
            <person name="Andreopoulos B."/>
            <person name="Lipzen A."/>
            <person name="Chen C."/>
            <person name="Yanf M."/>
            <person name="Daum C."/>
            <person name="Ng V."/>
            <person name="Clum A."/>
            <person name="Steindorff A."/>
            <person name="Ohm R."/>
            <person name="Martin F."/>
            <person name="Silar P."/>
            <person name="Natvig D."/>
            <person name="Lalanne C."/>
            <person name="Gautier V."/>
            <person name="Ament-Velasquez S.L."/>
            <person name="Kruys A."/>
            <person name="Hutchinson M.I."/>
            <person name="Powell A.J."/>
            <person name="Barry K."/>
            <person name="Miller A.N."/>
            <person name="Grigoriev I.V."/>
            <person name="Debuchy R."/>
            <person name="Gladieux P."/>
            <person name="Thoren M.H."/>
            <person name="Johannesson H."/>
        </authorList>
    </citation>
    <scope>NUCLEOTIDE SEQUENCE</scope>
    <source>
        <strain evidence="2">8032-3</strain>
    </source>
</reference>
<gene>
    <name evidence="2" type="ORF">QBC33DRAFT_2650</name>
</gene>
<dbReference type="EMBL" id="MU838997">
    <property type="protein sequence ID" value="KAK1772241.1"/>
    <property type="molecule type" value="Genomic_DNA"/>
</dbReference>
<dbReference type="GeneID" id="85306317"/>
<organism evidence="2 3">
    <name type="scientific">Phialemonium atrogriseum</name>
    <dbReference type="NCBI Taxonomy" id="1093897"/>
    <lineage>
        <taxon>Eukaryota</taxon>
        <taxon>Fungi</taxon>
        <taxon>Dikarya</taxon>
        <taxon>Ascomycota</taxon>
        <taxon>Pezizomycotina</taxon>
        <taxon>Sordariomycetes</taxon>
        <taxon>Sordariomycetidae</taxon>
        <taxon>Cephalothecales</taxon>
        <taxon>Cephalothecaceae</taxon>
        <taxon>Phialemonium</taxon>
    </lineage>
</organism>
<evidence type="ECO:0000313" key="2">
    <source>
        <dbReference type="EMBL" id="KAK1772241.1"/>
    </source>
</evidence>
<dbReference type="Proteomes" id="UP001244011">
    <property type="component" value="Unassembled WGS sequence"/>
</dbReference>
<accession>A0AAJ0FL35</accession>
<proteinExistence type="predicted"/>
<feature type="region of interest" description="Disordered" evidence="1">
    <location>
        <begin position="1"/>
        <end position="71"/>
    </location>
</feature>
<sequence length="71" mass="7643">MSSGLSDEAVIEGHDLIERAETEEREAHKGHSNLQSTESPKPSAGSKDNAEPADTLKSKLDSVKEALNLKK</sequence>
<evidence type="ECO:0000256" key="1">
    <source>
        <dbReference type="SAM" id="MobiDB-lite"/>
    </source>
</evidence>
<name>A0AAJ0FL35_9PEZI</name>
<dbReference type="RefSeq" id="XP_060288454.1">
    <property type="nucleotide sequence ID" value="XM_060423130.1"/>
</dbReference>
<evidence type="ECO:0000313" key="3">
    <source>
        <dbReference type="Proteomes" id="UP001244011"/>
    </source>
</evidence>